<gene>
    <name evidence="1" type="ORF">NPIL_89341</name>
</gene>
<keyword evidence="2" id="KW-1185">Reference proteome</keyword>
<reference evidence="1" key="1">
    <citation type="submission" date="2020-08" db="EMBL/GenBank/DDBJ databases">
        <title>Multicomponent nature underlies the extraordinary mechanical properties of spider dragline silk.</title>
        <authorList>
            <person name="Kono N."/>
            <person name="Nakamura H."/>
            <person name="Mori M."/>
            <person name="Yoshida Y."/>
            <person name="Ohtoshi R."/>
            <person name="Malay A.D."/>
            <person name="Moran D.A.P."/>
            <person name="Tomita M."/>
            <person name="Numata K."/>
            <person name="Arakawa K."/>
        </authorList>
    </citation>
    <scope>NUCLEOTIDE SEQUENCE</scope>
</reference>
<proteinExistence type="predicted"/>
<dbReference type="AlphaFoldDB" id="A0A8X6N1A3"/>
<accession>A0A8X6N1A3</accession>
<comment type="caution">
    <text evidence="1">The sequence shown here is derived from an EMBL/GenBank/DDBJ whole genome shotgun (WGS) entry which is preliminary data.</text>
</comment>
<sequence>MMLSGIAQRRHLHSFIDISTAPIPECGFLRPHSKSTNHFHIFNKIHRSSIPELTSPSFCDVTTVTSHTILGHSLGNIGMACCLPTFNKATRKNF</sequence>
<dbReference type="Proteomes" id="UP000887013">
    <property type="component" value="Unassembled WGS sequence"/>
</dbReference>
<protein>
    <submittedName>
        <fullName evidence="1">Uncharacterized protein</fullName>
    </submittedName>
</protein>
<organism evidence="1 2">
    <name type="scientific">Nephila pilipes</name>
    <name type="common">Giant wood spider</name>
    <name type="synonym">Nephila maculata</name>
    <dbReference type="NCBI Taxonomy" id="299642"/>
    <lineage>
        <taxon>Eukaryota</taxon>
        <taxon>Metazoa</taxon>
        <taxon>Ecdysozoa</taxon>
        <taxon>Arthropoda</taxon>
        <taxon>Chelicerata</taxon>
        <taxon>Arachnida</taxon>
        <taxon>Araneae</taxon>
        <taxon>Araneomorphae</taxon>
        <taxon>Entelegynae</taxon>
        <taxon>Araneoidea</taxon>
        <taxon>Nephilidae</taxon>
        <taxon>Nephila</taxon>
    </lineage>
</organism>
<dbReference type="OrthoDB" id="10408760at2759"/>
<dbReference type="EMBL" id="BMAW01052957">
    <property type="protein sequence ID" value="GFS88290.1"/>
    <property type="molecule type" value="Genomic_DNA"/>
</dbReference>
<name>A0A8X6N1A3_NEPPI</name>
<evidence type="ECO:0000313" key="1">
    <source>
        <dbReference type="EMBL" id="GFS88290.1"/>
    </source>
</evidence>
<evidence type="ECO:0000313" key="2">
    <source>
        <dbReference type="Proteomes" id="UP000887013"/>
    </source>
</evidence>